<keyword evidence="2" id="KW-1185">Reference proteome</keyword>
<reference evidence="1 2" key="1">
    <citation type="submission" date="2020-04" db="EMBL/GenBank/DDBJ databases">
        <authorList>
            <person name="Alioto T."/>
            <person name="Alioto T."/>
            <person name="Gomez Garrido J."/>
        </authorList>
    </citation>
    <scope>NUCLEOTIDE SEQUENCE [LARGE SCALE GENOMIC DNA]</scope>
</reference>
<evidence type="ECO:0000313" key="2">
    <source>
        <dbReference type="Proteomes" id="UP000494165"/>
    </source>
</evidence>
<comment type="caution">
    <text evidence="1">The sequence shown here is derived from an EMBL/GenBank/DDBJ whole genome shotgun (WGS) entry which is preliminary data.</text>
</comment>
<dbReference type="AlphaFoldDB" id="A0A8S1CJE3"/>
<name>A0A8S1CJE3_9INSE</name>
<sequence length="195" mass="21380">MPSELEAVIGALLTSPMLSLISVRTCLHHSERFPPLNTEDYPKWPMTVSRMITTTLFFVESIGGRQIIAELCNNLGFHTPLFGLAQDVLPGRSLVQGVNCTRRQPQALLQECHVRTFVLFGAERFLQILLGNVDGLLVNFKAVTNASALKSSSDGQGATAHAQVSNHLSIQIPERLFCGVKHAGSNVRRGYVLLE</sequence>
<proteinExistence type="predicted"/>
<dbReference type="EMBL" id="CADEPI010000038">
    <property type="protein sequence ID" value="CAB3368607.1"/>
    <property type="molecule type" value="Genomic_DNA"/>
</dbReference>
<organism evidence="1 2">
    <name type="scientific">Cloeon dipterum</name>
    <dbReference type="NCBI Taxonomy" id="197152"/>
    <lineage>
        <taxon>Eukaryota</taxon>
        <taxon>Metazoa</taxon>
        <taxon>Ecdysozoa</taxon>
        <taxon>Arthropoda</taxon>
        <taxon>Hexapoda</taxon>
        <taxon>Insecta</taxon>
        <taxon>Pterygota</taxon>
        <taxon>Palaeoptera</taxon>
        <taxon>Ephemeroptera</taxon>
        <taxon>Pisciforma</taxon>
        <taxon>Baetidae</taxon>
        <taxon>Cloeon</taxon>
    </lineage>
</organism>
<gene>
    <name evidence="1" type="ORF">CLODIP_2_CD07210</name>
</gene>
<dbReference type="Proteomes" id="UP000494165">
    <property type="component" value="Unassembled WGS sequence"/>
</dbReference>
<evidence type="ECO:0000313" key="1">
    <source>
        <dbReference type="EMBL" id="CAB3368607.1"/>
    </source>
</evidence>
<accession>A0A8S1CJE3</accession>
<protein>
    <submittedName>
        <fullName evidence="1">Uncharacterized protein</fullName>
    </submittedName>
</protein>